<protein>
    <submittedName>
        <fullName evidence="1">URC4/urg3 family protein</fullName>
    </submittedName>
</protein>
<dbReference type="Proteomes" id="UP001302274">
    <property type="component" value="Unassembled WGS sequence"/>
</dbReference>
<accession>A0ABU5VW56</accession>
<dbReference type="PANTHER" id="PTHR31687">
    <property type="match status" value="1"/>
</dbReference>
<evidence type="ECO:0000313" key="2">
    <source>
        <dbReference type="Proteomes" id="UP001302274"/>
    </source>
</evidence>
<reference evidence="1 2" key="1">
    <citation type="submission" date="2023-11" db="EMBL/GenBank/DDBJ databases">
        <title>A Novel Polar Bacteriovorax (B. antarcticus) Isolated from the Biocrust in Antarctica.</title>
        <authorList>
            <person name="Mun W."/>
            <person name="Choi S.Y."/>
            <person name="Mitchell R.J."/>
        </authorList>
    </citation>
    <scope>NUCLEOTIDE SEQUENCE [LARGE SCALE GENOMIC DNA]</scope>
    <source>
        <strain evidence="1 2">PP10</strain>
    </source>
</reference>
<dbReference type="EMBL" id="JAYGJQ010000002">
    <property type="protein sequence ID" value="MEA9357288.1"/>
    <property type="molecule type" value="Genomic_DNA"/>
</dbReference>
<evidence type="ECO:0000313" key="1">
    <source>
        <dbReference type="EMBL" id="MEA9357288.1"/>
    </source>
</evidence>
<dbReference type="PANTHER" id="PTHR31687:SF3">
    <property type="entry name" value="PROTEIN URG3"/>
    <property type="match status" value="1"/>
</dbReference>
<keyword evidence="2" id="KW-1185">Reference proteome</keyword>
<gene>
    <name evidence="1" type="ORF">SHI21_13770</name>
</gene>
<sequence>MNKTTNYTEKDLDFLLSPAAVRQSAEAIFEMAQSGKTHFQYHPEKFDEVVDYVIDVINENYPTHEIPFHSRWGHFKAGGINRADFLNEKIKNRDAMEQARIKLDFVITAVLLDAGAGAAWNYNEKSSGKTFNRSEGLGVASFYLFMDGAMSEDGSLKATAQGLQNLTAEKLKEVFQVTETNPLVGVEGRLSLLKNLGKTVAEKKELFPLGRPGSIVDYLDLRYGKTITGPQLLRAVLDGLGEIWPGRVKVAGVNLGDAWLYDKVPGGLAVFHKLSQWMTYSLIEPLLDAGFTVTDLDKLTGLAEYRNGGVLLDRDLITLRDPKLAEQSHRPDSELIIEWRGLTVALLDRIGAQVQKKLNKSPSDFPLAKVLEGGTWWAGRKAAKAKRADSSPPLTIESDGTVF</sequence>
<dbReference type="RefSeq" id="WP_323577233.1">
    <property type="nucleotide sequence ID" value="NZ_JAYGJQ010000002.1"/>
</dbReference>
<name>A0ABU5VW56_9BACT</name>
<proteinExistence type="predicted"/>
<dbReference type="InterPro" id="IPR012469">
    <property type="entry name" value="DUF1688"/>
</dbReference>
<dbReference type="Pfam" id="PF07958">
    <property type="entry name" value="DUF1688"/>
    <property type="match status" value="1"/>
</dbReference>
<comment type="caution">
    <text evidence="1">The sequence shown here is derived from an EMBL/GenBank/DDBJ whole genome shotgun (WGS) entry which is preliminary data.</text>
</comment>
<organism evidence="1 2">
    <name type="scientific">Bacteriovorax antarcticus</name>
    <dbReference type="NCBI Taxonomy" id="3088717"/>
    <lineage>
        <taxon>Bacteria</taxon>
        <taxon>Pseudomonadati</taxon>
        <taxon>Bdellovibrionota</taxon>
        <taxon>Bacteriovoracia</taxon>
        <taxon>Bacteriovoracales</taxon>
        <taxon>Bacteriovoracaceae</taxon>
        <taxon>Bacteriovorax</taxon>
    </lineage>
</organism>